<comment type="similarity">
    <text evidence="1">Belongs to the tryptophan dimethylallyltransferase family.</text>
</comment>
<feature type="binding site" evidence="3">
    <location>
        <position position="299"/>
    </location>
    <ligand>
        <name>dimethylallyl diphosphate</name>
        <dbReference type="ChEBI" id="CHEBI:57623"/>
    </ligand>
</feature>
<feature type="binding site" evidence="3">
    <location>
        <position position="126"/>
    </location>
    <ligand>
        <name>L-tryptophan</name>
        <dbReference type="ChEBI" id="CHEBI:57912"/>
    </ligand>
</feature>
<dbReference type="OrthoDB" id="5392033at2759"/>
<dbReference type="PIRSF" id="PIRSF000509">
    <property type="entry name" value="Trp_DMAT"/>
    <property type="match status" value="1"/>
</dbReference>
<feature type="binding site" evidence="3">
    <location>
        <position position="385"/>
    </location>
    <ligand>
        <name>dimethylallyl diphosphate</name>
        <dbReference type="ChEBI" id="CHEBI:57623"/>
    </ligand>
</feature>
<name>C5FST1_ARTOC</name>
<feature type="binding site" evidence="3">
    <location>
        <position position="297"/>
    </location>
    <ligand>
        <name>dimethylallyl diphosphate</name>
        <dbReference type="ChEBI" id="CHEBI:57623"/>
    </ligand>
</feature>
<dbReference type="InterPro" id="IPR012148">
    <property type="entry name" value="ABBA_DMATS-like"/>
</dbReference>
<dbReference type="HOGENOM" id="CLU_037431_0_0_1"/>
<feature type="binding site" evidence="3">
    <location>
        <position position="228"/>
    </location>
    <ligand>
        <name>dimethylallyl diphosphate</name>
        <dbReference type="ChEBI" id="CHEBI:57623"/>
    </ligand>
</feature>
<feature type="binding site" evidence="3">
    <location>
        <position position="230"/>
    </location>
    <ligand>
        <name>dimethylallyl diphosphate</name>
        <dbReference type="ChEBI" id="CHEBI:57623"/>
    </ligand>
</feature>
<feature type="binding site" evidence="3">
    <location>
        <position position="295"/>
    </location>
    <ligand>
        <name>dimethylallyl diphosphate</name>
        <dbReference type="ChEBI" id="CHEBI:57623"/>
    </ligand>
</feature>
<dbReference type="VEuPathDB" id="FungiDB:MCYG_05753"/>
<dbReference type="SFLD" id="SFLDS00036">
    <property type="entry name" value="Aromatic_Prenyltransferase"/>
    <property type="match status" value="1"/>
</dbReference>
<dbReference type="AlphaFoldDB" id="C5FST1"/>
<evidence type="ECO:0000313" key="5">
    <source>
        <dbReference type="Proteomes" id="UP000002035"/>
    </source>
</evidence>
<dbReference type="PANTHER" id="PTHR40627">
    <property type="entry name" value="INDOLE PRENYLTRANSFERASE TDIB-RELATED"/>
    <property type="match status" value="1"/>
</dbReference>
<dbReference type="CDD" id="cd13929">
    <property type="entry name" value="PT-DMATS_CymD"/>
    <property type="match status" value="1"/>
</dbReference>
<feature type="binding site" evidence="3">
    <location>
        <position position="140"/>
    </location>
    <ligand>
        <name>dimethylallyl diphosphate</name>
        <dbReference type="ChEBI" id="CHEBI:57623"/>
    </ligand>
</feature>
<dbReference type="eggNOG" id="ENOG502S2XP">
    <property type="taxonomic scope" value="Eukaryota"/>
</dbReference>
<proteinExistence type="inferred from homology"/>
<organism evidence="4 5">
    <name type="scientific">Arthroderma otae (strain ATCC MYA-4605 / CBS 113480)</name>
    <name type="common">Microsporum canis</name>
    <dbReference type="NCBI Taxonomy" id="554155"/>
    <lineage>
        <taxon>Eukaryota</taxon>
        <taxon>Fungi</taxon>
        <taxon>Dikarya</taxon>
        <taxon>Ascomycota</taxon>
        <taxon>Pezizomycotina</taxon>
        <taxon>Eurotiomycetes</taxon>
        <taxon>Eurotiomycetidae</taxon>
        <taxon>Onygenales</taxon>
        <taxon>Arthrodermataceae</taxon>
        <taxon>Microsporum</taxon>
    </lineage>
</organism>
<evidence type="ECO:0000256" key="1">
    <source>
        <dbReference type="ARBA" id="ARBA00010209"/>
    </source>
</evidence>
<gene>
    <name evidence="4" type="ORF">MCYG_05753</name>
</gene>
<sequence length="453" mass="51373">MAPRYKKAWIVYVYSKHCTYANTRISPHSLPANMAVPTTNGKLCPPPSPYSIISKVIQFDNLDQASWWHDLVPLVERVLQQSNYSTEMQFQYLLLFSQVIIPSLGPYTSANRTWRSTLTRSGVPVELSVNYKKGGESTVRITVEPCSYLSGMPIDPFNQIPTREMMAKIAKYDFCNFDTELWDYFSDRLTTSKTERDLISENNIDVGVFKTQLLPGFDFSDDGEISVKGYVFPRVKATANGIPVDTLVFEGLRDFEKKNDCSAPLALLREYLQTLSTESNIGFLAWDCVAPSKSRLKIYIGNADVTMNNIEDLFTLGGRLMDPTTLKGLELLRQLWKAVRVKEGTRDMVPYFDDPLQIPSQGQRSPLLMNYEMMPGHPYPIGKFYLPTHGENNLQVAKGLSEFFAYVGWTELAETYIDRLQAMYEKHGVVAAAGVRIRTLTDFMGFFNFVQAS</sequence>
<dbReference type="Proteomes" id="UP000002035">
    <property type="component" value="Unassembled WGS sequence"/>
</dbReference>
<dbReference type="PANTHER" id="PTHR40627:SF3">
    <property type="entry name" value="PRENYLTRANSFERASE ASQH2-RELATED"/>
    <property type="match status" value="1"/>
</dbReference>
<dbReference type="GeneID" id="9224183"/>
<reference evidence="5" key="1">
    <citation type="journal article" date="2012" name="MBio">
        <title>Comparative genome analysis of Trichophyton rubrum and related dermatophytes reveals candidate genes involved in infection.</title>
        <authorList>
            <person name="Martinez D.A."/>
            <person name="Oliver B.G."/>
            <person name="Graeser Y."/>
            <person name="Goldberg J.M."/>
            <person name="Li W."/>
            <person name="Martinez-Rossi N.M."/>
            <person name="Monod M."/>
            <person name="Shelest E."/>
            <person name="Barton R.C."/>
            <person name="Birch E."/>
            <person name="Brakhage A.A."/>
            <person name="Chen Z."/>
            <person name="Gurr S.J."/>
            <person name="Heiman D."/>
            <person name="Heitman J."/>
            <person name="Kosti I."/>
            <person name="Rossi A."/>
            <person name="Saif S."/>
            <person name="Samalova M."/>
            <person name="Saunders C.W."/>
            <person name="Shea T."/>
            <person name="Summerbell R.C."/>
            <person name="Xu J."/>
            <person name="Young S."/>
            <person name="Zeng Q."/>
            <person name="Birren B.W."/>
            <person name="Cuomo C.A."/>
            <person name="White T.C."/>
        </authorList>
    </citation>
    <scope>NUCLEOTIDE SEQUENCE [LARGE SCALE GENOMIC DNA]</scope>
    <source>
        <strain evidence="5">ATCC MYA-4605 / CBS 113480</strain>
    </source>
</reference>
<dbReference type="InterPro" id="IPR033964">
    <property type="entry name" value="ABBA"/>
</dbReference>
<dbReference type="GO" id="GO:0016765">
    <property type="term" value="F:transferase activity, transferring alkyl or aryl (other than methyl) groups"/>
    <property type="evidence" value="ECO:0007669"/>
    <property type="project" value="InterPro"/>
</dbReference>
<dbReference type="OMA" id="GFLAWDC"/>
<protein>
    <submittedName>
        <fullName evidence="4">Tryptophan dimethylallyltransferase</fullName>
    </submittedName>
</protein>
<evidence type="ECO:0000313" key="4">
    <source>
        <dbReference type="EMBL" id="EEQ32934.1"/>
    </source>
</evidence>
<dbReference type="InterPro" id="IPR017795">
    <property type="entry name" value="ABBA_NscD-like"/>
</dbReference>
<dbReference type="Pfam" id="PF11991">
    <property type="entry name" value="Trp_DMAT"/>
    <property type="match status" value="1"/>
</dbReference>
<dbReference type="NCBIfam" id="TIGR03429">
    <property type="entry name" value="arom_pren_DMATS"/>
    <property type="match status" value="1"/>
</dbReference>
<keyword evidence="5" id="KW-1185">Reference proteome</keyword>
<dbReference type="EMBL" id="DS995705">
    <property type="protein sequence ID" value="EEQ32934.1"/>
    <property type="molecule type" value="Genomic_DNA"/>
</dbReference>
<keyword evidence="2 4" id="KW-0808">Transferase</keyword>
<evidence type="ECO:0000256" key="2">
    <source>
        <dbReference type="ARBA" id="ARBA00022679"/>
    </source>
</evidence>
<accession>C5FST1</accession>
<evidence type="ECO:0000256" key="3">
    <source>
        <dbReference type="PIRSR" id="PIRSR000509-1"/>
    </source>
</evidence>
<dbReference type="GO" id="GO:0009820">
    <property type="term" value="P:alkaloid metabolic process"/>
    <property type="evidence" value="ECO:0007669"/>
    <property type="project" value="InterPro"/>
</dbReference>
<dbReference type="RefSeq" id="XP_002845884.1">
    <property type="nucleotide sequence ID" value="XM_002845838.1"/>
</dbReference>